<evidence type="ECO:0000256" key="2">
    <source>
        <dbReference type="SAM" id="Phobius"/>
    </source>
</evidence>
<proteinExistence type="predicted"/>
<keyword evidence="2" id="KW-1133">Transmembrane helix</keyword>
<keyword evidence="2" id="KW-0812">Transmembrane</keyword>
<sequence>MESYNQDRRNNRKNYLLVALGILAALNLLLLYFYYQERQTNKSQQTTLTDKTQEMLVTKTRLDSISTQLDAKISEIQSLGGRVDSLLKVKEQLEADKRNLRNVAAFDIKKYEGKIKEYLAILDEKDKEIGQLKEENSILTSQNQTLTEENTSLKNERQALNDTVTTIAEKNRELAEKVTLASALKAENLVVNAINRRGKESDGGEYRARRIEKIKISFRLSTNPLAQENEKDIFLRILDPSGSVIADMATGSGQFIFSGQEMVYTAKQTVAYDNTGQQVAFIYGRGNIPFKEGTHQIELYSEGFKIGQGEFTVK</sequence>
<name>A0A368JS37_9BACT</name>
<gene>
    <name evidence="3" type="ORF">DUE52_05855</name>
</gene>
<dbReference type="RefSeq" id="WP_114405046.1">
    <property type="nucleotide sequence ID" value="NZ_QOWE01000004.1"/>
</dbReference>
<keyword evidence="4" id="KW-1185">Reference proteome</keyword>
<organism evidence="3 4">
    <name type="scientific">Larkinella punicea</name>
    <dbReference type="NCBI Taxonomy" id="2315727"/>
    <lineage>
        <taxon>Bacteria</taxon>
        <taxon>Pseudomonadati</taxon>
        <taxon>Bacteroidota</taxon>
        <taxon>Cytophagia</taxon>
        <taxon>Cytophagales</taxon>
        <taxon>Spirosomataceae</taxon>
        <taxon>Larkinella</taxon>
    </lineage>
</organism>
<evidence type="ECO:0000313" key="4">
    <source>
        <dbReference type="Proteomes" id="UP000253383"/>
    </source>
</evidence>
<dbReference type="Proteomes" id="UP000253383">
    <property type="component" value="Unassembled WGS sequence"/>
</dbReference>
<dbReference type="EMBL" id="QOWE01000004">
    <property type="protein sequence ID" value="RCR70477.1"/>
    <property type="molecule type" value="Genomic_DNA"/>
</dbReference>
<evidence type="ECO:0000313" key="3">
    <source>
        <dbReference type="EMBL" id="RCR70477.1"/>
    </source>
</evidence>
<feature type="transmembrane region" description="Helical" evidence="2">
    <location>
        <begin position="15"/>
        <end position="35"/>
    </location>
</feature>
<evidence type="ECO:0000256" key="1">
    <source>
        <dbReference type="SAM" id="Coils"/>
    </source>
</evidence>
<protein>
    <recommendedName>
        <fullName evidence="5">Chromosome segregation protein SMC</fullName>
    </recommendedName>
</protein>
<dbReference type="OrthoDB" id="848185at2"/>
<accession>A0A368JS37</accession>
<keyword evidence="2" id="KW-0472">Membrane</keyword>
<dbReference type="AlphaFoldDB" id="A0A368JS37"/>
<reference evidence="3 4" key="1">
    <citation type="submission" date="2018-07" db="EMBL/GenBank/DDBJ databases">
        <title>Genome analysis of Larkinella rosea.</title>
        <authorList>
            <person name="Zhou Z."/>
            <person name="Wang G."/>
        </authorList>
    </citation>
    <scope>NUCLEOTIDE SEQUENCE [LARGE SCALE GENOMIC DNA]</scope>
    <source>
        <strain evidence="4">zzj9</strain>
    </source>
</reference>
<keyword evidence="1" id="KW-0175">Coiled coil</keyword>
<comment type="caution">
    <text evidence="3">The sequence shown here is derived from an EMBL/GenBank/DDBJ whole genome shotgun (WGS) entry which is preliminary data.</text>
</comment>
<feature type="coiled-coil region" evidence="1">
    <location>
        <begin position="83"/>
        <end position="163"/>
    </location>
</feature>
<evidence type="ECO:0008006" key="5">
    <source>
        <dbReference type="Google" id="ProtNLM"/>
    </source>
</evidence>